<dbReference type="InterPro" id="IPR056971">
    <property type="entry name" value="Znf-C2HC_3"/>
</dbReference>
<organism evidence="2 3">
    <name type="scientific">Ceratodon purpureus</name>
    <name type="common">Fire moss</name>
    <name type="synonym">Dicranum purpureum</name>
    <dbReference type="NCBI Taxonomy" id="3225"/>
    <lineage>
        <taxon>Eukaryota</taxon>
        <taxon>Viridiplantae</taxon>
        <taxon>Streptophyta</taxon>
        <taxon>Embryophyta</taxon>
        <taxon>Bryophyta</taxon>
        <taxon>Bryophytina</taxon>
        <taxon>Bryopsida</taxon>
        <taxon>Dicranidae</taxon>
        <taxon>Pseudoditrichales</taxon>
        <taxon>Ditrichaceae</taxon>
        <taxon>Ceratodon</taxon>
    </lineage>
</organism>
<reference evidence="2 3" key="1">
    <citation type="submission" date="2020-06" db="EMBL/GenBank/DDBJ databases">
        <title>WGS assembly of Ceratodon purpureus strain R40.</title>
        <authorList>
            <person name="Carey S.B."/>
            <person name="Jenkins J."/>
            <person name="Shu S."/>
            <person name="Lovell J.T."/>
            <person name="Sreedasyam A."/>
            <person name="Maumus F."/>
            <person name="Tiley G.P."/>
            <person name="Fernandez-Pozo N."/>
            <person name="Barry K."/>
            <person name="Chen C."/>
            <person name="Wang M."/>
            <person name="Lipzen A."/>
            <person name="Daum C."/>
            <person name="Saski C.A."/>
            <person name="Payton A.C."/>
            <person name="Mcbreen J.C."/>
            <person name="Conrad R.E."/>
            <person name="Kollar L.M."/>
            <person name="Olsson S."/>
            <person name="Huttunen S."/>
            <person name="Landis J.B."/>
            <person name="Wickett N.J."/>
            <person name="Johnson M.G."/>
            <person name="Rensing S.A."/>
            <person name="Grimwood J."/>
            <person name="Schmutz J."/>
            <person name="Mcdaniel S.F."/>
        </authorList>
    </citation>
    <scope>NUCLEOTIDE SEQUENCE [LARGE SCALE GENOMIC DNA]</scope>
    <source>
        <strain evidence="2 3">R40</strain>
    </source>
</reference>
<name>A0A8T0HJ95_CERPU</name>
<evidence type="ECO:0000259" key="1">
    <source>
        <dbReference type="Pfam" id="PF25017"/>
    </source>
</evidence>
<dbReference type="EMBL" id="CM026427">
    <property type="protein sequence ID" value="KAG0570862.1"/>
    <property type="molecule type" value="Genomic_DNA"/>
</dbReference>
<keyword evidence="3" id="KW-1185">Reference proteome</keyword>
<dbReference type="Proteomes" id="UP000822688">
    <property type="component" value="Chromosome 6"/>
</dbReference>
<accession>A0A8T0HJ95</accession>
<dbReference type="AlphaFoldDB" id="A0A8T0HJ95"/>
<proteinExistence type="predicted"/>
<evidence type="ECO:0000313" key="3">
    <source>
        <dbReference type="Proteomes" id="UP000822688"/>
    </source>
</evidence>
<dbReference type="PANTHER" id="PTHR35513">
    <property type="entry name" value="OS02G0158600 PROTEIN"/>
    <property type="match status" value="1"/>
</dbReference>
<gene>
    <name evidence="2" type="ORF">KC19_6G192900</name>
</gene>
<protein>
    <recommendedName>
        <fullName evidence="1">C2HC zinc finger plants domain-containing protein</fullName>
    </recommendedName>
</protein>
<sequence length="185" mass="19647">MWELAMDAGAMDSVGVGVGDFRGENNREDIAAILSVARRHLQAGDPAAALQAVVAALRNIGGEQAVTAALRRARDVYENGIRVNEAADELTALFAQCAIATLPPNDTPDAPEQMSIDTSTSHVETVDASQRGVESSILAESGREQVVYDASADGSSFLCHQCGGVVSNSRRDEHFAYWCPATLRN</sequence>
<comment type="caution">
    <text evidence="2">The sequence shown here is derived from an EMBL/GenBank/DDBJ whole genome shotgun (WGS) entry which is preliminary data.</text>
</comment>
<evidence type="ECO:0000313" key="2">
    <source>
        <dbReference type="EMBL" id="KAG0570862.1"/>
    </source>
</evidence>
<feature type="domain" description="C2HC zinc finger plants" evidence="1">
    <location>
        <begin position="134"/>
        <end position="180"/>
    </location>
</feature>
<dbReference type="Pfam" id="PF25017">
    <property type="entry name" value="zf-C2HC_3"/>
    <property type="match status" value="1"/>
</dbReference>
<dbReference type="PANTHER" id="PTHR35513:SF1">
    <property type="entry name" value="OS02G0158600 PROTEIN"/>
    <property type="match status" value="1"/>
</dbReference>